<accession>A0A8S0R9S0</accession>
<dbReference type="Proteomes" id="UP000594638">
    <property type="component" value="Unassembled WGS sequence"/>
</dbReference>
<organism evidence="13 14">
    <name type="scientific">Olea europaea subsp. europaea</name>
    <dbReference type="NCBI Taxonomy" id="158383"/>
    <lineage>
        <taxon>Eukaryota</taxon>
        <taxon>Viridiplantae</taxon>
        <taxon>Streptophyta</taxon>
        <taxon>Embryophyta</taxon>
        <taxon>Tracheophyta</taxon>
        <taxon>Spermatophyta</taxon>
        <taxon>Magnoliopsida</taxon>
        <taxon>eudicotyledons</taxon>
        <taxon>Gunneridae</taxon>
        <taxon>Pentapetalae</taxon>
        <taxon>asterids</taxon>
        <taxon>lamiids</taxon>
        <taxon>Lamiales</taxon>
        <taxon>Oleaceae</taxon>
        <taxon>Oleeae</taxon>
        <taxon>Olea</taxon>
    </lineage>
</organism>
<dbReference type="PANTHER" id="PTHR14281:SF0">
    <property type="entry name" value="KINETOCHORE PROTEIN SPC25"/>
    <property type="match status" value="1"/>
</dbReference>
<keyword evidence="9" id="KW-0539">Nucleus</keyword>
<keyword evidence="6 10" id="KW-0175">Coiled coil</keyword>
<evidence type="ECO:0000256" key="5">
    <source>
        <dbReference type="ARBA" id="ARBA00022776"/>
    </source>
</evidence>
<comment type="subunit">
    <text evidence="9">Component of the NDC80 complex.</text>
</comment>
<dbReference type="Pfam" id="PF08234">
    <property type="entry name" value="Spindle_Spc25"/>
    <property type="match status" value="1"/>
</dbReference>
<evidence type="ECO:0000256" key="7">
    <source>
        <dbReference type="ARBA" id="ARBA00023306"/>
    </source>
</evidence>
<keyword evidence="4 9" id="KW-0132">Cell division</keyword>
<comment type="caution">
    <text evidence="13">The sequence shown here is derived from an EMBL/GenBank/DDBJ whole genome shotgun (WGS) entry which is preliminary data.</text>
</comment>
<dbReference type="PANTHER" id="PTHR14281">
    <property type="entry name" value="KINETOCHORE PROTEIN SPC25-RELATED"/>
    <property type="match status" value="1"/>
</dbReference>
<evidence type="ECO:0000256" key="9">
    <source>
        <dbReference type="RuleBase" id="RU367150"/>
    </source>
</evidence>
<gene>
    <name evidence="13" type="ORF">OLEA9_A100847</name>
</gene>
<dbReference type="Gramene" id="OE9A100847T1">
    <property type="protein sequence ID" value="OE9A100847C1"/>
    <property type="gene ID" value="OE9A100847"/>
</dbReference>
<dbReference type="GO" id="GO:0007059">
    <property type="term" value="P:chromosome segregation"/>
    <property type="evidence" value="ECO:0007669"/>
    <property type="project" value="InterPro"/>
</dbReference>
<evidence type="ECO:0000256" key="10">
    <source>
        <dbReference type="SAM" id="Coils"/>
    </source>
</evidence>
<evidence type="ECO:0000259" key="12">
    <source>
        <dbReference type="Pfam" id="PF08234"/>
    </source>
</evidence>
<dbReference type="GO" id="GO:0005634">
    <property type="term" value="C:nucleus"/>
    <property type="evidence" value="ECO:0007669"/>
    <property type="project" value="UniProtKB-SubCell"/>
</dbReference>
<sequence length="323" mass="36597">MKMQSGGENNVRTRLAETRLICEREIPIQQQRIDSTVISERNIFDSVKSKAQQTIHLQERLGKLKTELREAEDALVKALSVKTRKEAKQMAMRDSISDTKARIEELKEIVENQRAKKDEYANIISKQSEALAAYEEKCNQITEHEEQIEEAISWYNRVLGFRIECGHGVKFIFSNINPDNANEQYSFVIRHENEIYTLLDCNPPLNDTRELIGELNKSNGLFKFVRTMREKFQEFAAPGTSNQIPSLDQDSSMISPSAPVASVSTDHRSESVVKEKEIQPSESNHISRKVGKGQTILSPGSASSVRRSSRLKVTSGYAQLVHS</sequence>
<keyword evidence="7 9" id="KW-0131">Cell cycle</keyword>
<dbReference type="Gene3D" id="3.30.457.50">
    <property type="entry name" value="Chromosome segregation protein Spc25"/>
    <property type="match status" value="1"/>
</dbReference>
<dbReference type="OrthoDB" id="6353017at2759"/>
<evidence type="ECO:0000256" key="11">
    <source>
        <dbReference type="SAM" id="MobiDB-lite"/>
    </source>
</evidence>
<comment type="function">
    <text evidence="9">Acts as a component of the essential kinetochore-associated NDC80 complex, which is required for chromosome segregation and spindle checkpoint activity.</text>
</comment>
<dbReference type="EMBL" id="CACTIH010002252">
    <property type="protein sequence ID" value="CAA2975333.1"/>
    <property type="molecule type" value="Genomic_DNA"/>
</dbReference>
<name>A0A8S0R9S0_OLEEU</name>
<comment type="similarity">
    <text evidence="2 9">Belongs to the SPC25 family.</text>
</comment>
<evidence type="ECO:0000256" key="1">
    <source>
        <dbReference type="ARBA" id="ARBA00004584"/>
    </source>
</evidence>
<feature type="region of interest" description="Disordered" evidence="11">
    <location>
        <begin position="236"/>
        <end position="309"/>
    </location>
</feature>
<dbReference type="FunFam" id="3.30.457.50:FF:000001">
    <property type="entry name" value="Probable kinetochore protein spc25"/>
    <property type="match status" value="1"/>
</dbReference>
<evidence type="ECO:0000256" key="2">
    <source>
        <dbReference type="ARBA" id="ARBA00006379"/>
    </source>
</evidence>
<evidence type="ECO:0000256" key="4">
    <source>
        <dbReference type="ARBA" id="ARBA00022618"/>
    </source>
</evidence>
<protein>
    <recommendedName>
        <fullName evidence="9">Kinetochore protein SPC25</fullName>
    </recommendedName>
</protein>
<keyword evidence="8 9" id="KW-0137">Centromere</keyword>
<keyword evidence="5 9" id="KW-0498">Mitosis</keyword>
<dbReference type="InterPro" id="IPR045143">
    <property type="entry name" value="Spc25"/>
</dbReference>
<feature type="domain" description="Chromosome segregation protein Spc25 C-terminal" evidence="12">
    <location>
        <begin position="166"/>
        <end position="233"/>
    </location>
</feature>
<reference evidence="13 14" key="1">
    <citation type="submission" date="2019-12" db="EMBL/GenBank/DDBJ databases">
        <authorList>
            <person name="Alioto T."/>
            <person name="Alioto T."/>
            <person name="Gomez Garrido J."/>
        </authorList>
    </citation>
    <scope>NUCLEOTIDE SEQUENCE [LARGE SCALE GENOMIC DNA]</scope>
</reference>
<keyword evidence="3 9" id="KW-0158">Chromosome</keyword>
<evidence type="ECO:0000256" key="6">
    <source>
        <dbReference type="ARBA" id="ARBA00023054"/>
    </source>
</evidence>
<proteinExistence type="inferred from homology"/>
<dbReference type="GO" id="GO:0051301">
    <property type="term" value="P:cell division"/>
    <property type="evidence" value="ECO:0007669"/>
    <property type="project" value="UniProtKB-UniRule"/>
</dbReference>
<comment type="subcellular location">
    <subcellularLocation>
        <location evidence="1">Chromosome</location>
        <location evidence="1">Centromere</location>
    </subcellularLocation>
    <subcellularLocation>
        <location evidence="9">Nucleus</location>
    </subcellularLocation>
    <subcellularLocation>
        <location evidence="9">Chromosome</location>
        <location evidence="9">Centromere</location>
        <location evidence="9">Kinetochore</location>
    </subcellularLocation>
</comment>
<dbReference type="CDD" id="cd23784">
    <property type="entry name" value="RWD_Spc25"/>
    <property type="match status" value="1"/>
</dbReference>
<feature type="compositionally biased region" description="Polar residues" evidence="11">
    <location>
        <begin position="239"/>
        <end position="255"/>
    </location>
</feature>
<keyword evidence="14" id="KW-1185">Reference proteome</keyword>
<keyword evidence="9" id="KW-0995">Kinetochore</keyword>
<evidence type="ECO:0000256" key="8">
    <source>
        <dbReference type="ARBA" id="ARBA00023328"/>
    </source>
</evidence>
<dbReference type="AlphaFoldDB" id="A0A8S0R9S0"/>
<evidence type="ECO:0000313" key="14">
    <source>
        <dbReference type="Proteomes" id="UP000594638"/>
    </source>
</evidence>
<feature type="coiled-coil region" evidence="10">
    <location>
        <begin position="54"/>
        <end position="151"/>
    </location>
</feature>
<dbReference type="GO" id="GO:0031262">
    <property type="term" value="C:Ndc80 complex"/>
    <property type="evidence" value="ECO:0007669"/>
    <property type="project" value="InterPro"/>
</dbReference>
<evidence type="ECO:0000313" key="13">
    <source>
        <dbReference type="EMBL" id="CAA2975333.1"/>
    </source>
</evidence>
<evidence type="ECO:0000256" key="3">
    <source>
        <dbReference type="ARBA" id="ARBA00022454"/>
    </source>
</evidence>
<feature type="compositionally biased region" description="Basic and acidic residues" evidence="11">
    <location>
        <begin position="265"/>
        <end position="279"/>
    </location>
</feature>
<dbReference type="InterPro" id="IPR013255">
    <property type="entry name" value="Spc25_C"/>
</dbReference>